<dbReference type="AlphaFoldDB" id="A0AAN7YY35"/>
<dbReference type="EMBL" id="JAWHQM010000013">
    <property type="protein sequence ID" value="KAK5630095.1"/>
    <property type="molecule type" value="Genomic_DNA"/>
</dbReference>
<evidence type="ECO:0000313" key="2">
    <source>
        <dbReference type="Proteomes" id="UP001305414"/>
    </source>
</evidence>
<reference evidence="1 2" key="1">
    <citation type="submission" date="2023-10" db="EMBL/GenBank/DDBJ databases">
        <title>Draft genome sequence of Xylaria bambusicola isolate GMP-LS, the root and basal stem rot pathogen of sugarcane in Indonesia.</title>
        <authorList>
            <person name="Selvaraj P."/>
            <person name="Muralishankar V."/>
            <person name="Muruganantham S."/>
            <person name="Sp S."/>
            <person name="Haryani S."/>
            <person name="Lau K.J.X."/>
            <person name="Naqvi N.I."/>
        </authorList>
    </citation>
    <scope>NUCLEOTIDE SEQUENCE [LARGE SCALE GENOMIC DNA]</scope>
    <source>
        <strain evidence="1">GMP-LS</strain>
    </source>
</reference>
<keyword evidence="2" id="KW-1185">Reference proteome</keyword>
<protein>
    <submittedName>
        <fullName evidence="1">Uncharacterized protein</fullName>
    </submittedName>
</protein>
<comment type="caution">
    <text evidence="1">The sequence shown here is derived from an EMBL/GenBank/DDBJ whole genome shotgun (WGS) entry which is preliminary data.</text>
</comment>
<dbReference type="Gene3D" id="3.40.50.2300">
    <property type="match status" value="1"/>
</dbReference>
<proteinExistence type="predicted"/>
<gene>
    <name evidence="1" type="ORF">RRF57_005810</name>
</gene>
<name>A0AAN7YY35_9PEZI</name>
<sequence>MCQLEEQLPSQLIQFDKISIEKCTDSFLSYSLPAPDIKESVVLKAYNLIATVMSSPLSFGDVLALLQVALKLYDQIENGPELLRNLGEEMKSLKLFILSVEELVDEETNSALARLRPMLTEQAKADIKNLEQSARPIKDLFWKYTNDQGPFGITFRFKTATDIYFALGYSKETLNEMRDTVDRSKQKLMQTLQLMGIIGTNALLSYAQNSNSPPQAGPRQRINQQDSVNHNAVGVIYVDPHNLGRSRVAEAYTKLLQEWTVRTGGKWPVAFAHSAGFFVRDRSDCVDVLERLSLQSAQDFSRGKKPPTEVAMAALFENKFFNYPYKAQVKAAMMAQRSRGITKDIFKVDYILVFTRREYNNLLQLRKALLGLYGTGMVPEGKGQIVHLGRYLAQGKTVEIVDAMKDNNGNLSRENWNKTVGQIKTAVKGFLKDELNWKQPERFARQS</sequence>
<evidence type="ECO:0000313" key="1">
    <source>
        <dbReference type="EMBL" id="KAK5630095.1"/>
    </source>
</evidence>
<dbReference type="Proteomes" id="UP001305414">
    <property type="component" value="Unassembled WGS sequence"/>
</dbReference>
<accession>A0AAN7YY35</accession>
<organism evidence="1 2">
    <name type="scientific">Xylaria bambusicola</name>
    <dbReference type="NCBI Taxonomy" id="326684"/>
    <lineage>
        <taxon>Eukaryota</taxon>
        <taxon>Fungi</taxon>
        <taxon>Dikarya</taxon>
        <taxon>Ascomycota</taxon>
        <taxon>Pezizomycotina</taxon>
        <taxon>Sordariomycetes</taxon>
        <taxon>Xylariomycetidae</taxon>
        <taxon>Xylariales</taxon>
        <taxon>Xylariaceae</taxon>
        <taxon>Xylaria</taxon>
    </lineage>
</organism>